<feature type="region of interest" description="Disordered" evidence="1">
    <location>
        <begin position="103"/>
        <end position="145"/>
    </location>
</feature>
<evidence type="ECO:0000256" key="1">
    <source>
        <dbReference type="SAM" id="MobiDB-lite"/>
    </source>
</evidence>
<sequence length="145" mass="15492">MISAFKLLVVRLIALLVSATQLFGGIPFASAQSPVATCLVCPNTDTFGSPLLIEAYLTNPFVCTYASTVVCSYFGSSGSIVVGTFACPINAVNNCVRRREIRRRDALPRSPRAPTPGTTPTKPEVMKRRAELGKSKAKAKISANN</sequence>
<dbReference type="EMBL" id="ML210266">
    <property type="protein sequence ID" value="TFK21518.1"/>
    <property type="molecule type" value="Genomic_DNA"/>
</dbReference>
<dbReference type="AlphaFoldDB" id="A0A5C3KZX7"/>
<keyword evidence="4" id="KW-1185">Reference proteome</keyword>
<evidence type="ECO:0000256" key="2">
    <source>
        <dbReference type="SAM" id="SignalP"/>
    </source>
</evidence>
<dbReference type="OrthoDB" id="3262731at2759"/>
<keyword evidence="2" id="KW-0732">Signal</keyword>
<feature type="signal peptide" evidence="2">
    <location>
        <begin position="1"/>
        <end position="19"/>
    </location>
</feature>
<dbReference type="Proteomes" id="UP000307440">
    <property type="component" value="Unassembled WGS sequence"/>
</dbReference>
<evidence type="ECO:0000313" key="3">
    <source>
        <dbReference type="EMBL" id="TFK21518.1"/>
    </source>
</evidence>
<evidence type="ECO:0000313" key="4">
    <source>
        <dbReference type="Proteomes" id="UP000307440"/>
    </source>
</evidence>
<accession>A0A5C3KZX7</accession>
<name>A0A5C3KZX7_COPMA</name>
<organism evidence="3 4">
    <name type="scientific">Coprinopsis marcescibilis</name>
    <name type="common">Agaric fungus</name>
    <name type="synonym">Psathyrella marcescibilis</name>
    <dbReference type="NCBI Taxonomy" id="230819"/>
    <lineage>
        <taxon>Eukaryota</taxon>
        <taxon>Fungi</taxon>
        <taxon>Dikarya</taxon>
        <taxon>Basidiomycota</taxon>
        <taxon>Agaricomycotina</taxon>
        <taxon>Agaricomycetes</taxon>
        <taxon>Agaricomycetidae</taxon>
        <taxon>Agaricales</taxon>
        <taxon>Agaricineae</taxon>
        <taxon>Psathyrellaceae</taxon>
        <taxon>Coprinopsis</taxon>
    </lineage>
</organism>
<reference evidence="3 4" key="1">
    <citation type="journal article" date="2019" name="Nat. Ecol. Evol.">
        <title>Megaphylogeny resolves global patterns of mushroom evolution.</title>
        <authorList>
            <person name="Varga T."/>
            <person name="Krizsan K."/>
            <person name="Foldi C."/>
            <person name="Dima B."/>
            <person name="Sanchez-Garcia M."/>
            <person name="Sanchez-Ramirez S."/>
            <person name="Szollosi G.J."/>
            <person name="Szarkandi J.G."/>
            <person name="Papp V."/>
            <person name="Albert L."/>
            <person name="Andreopoulos W."/>
            <person name="Angelini C."/>
            <person name="Antonin V."/>
            <person name="Barry K.W."/>
            <person name="Bougher N.L."/>
            <person name="Buchanan P."/>
            <person name="Buyck B."/>
            <person name="Bense V."/>
            <person name="Catcheside P."/>
            <person name="Chovatia M."/>
            <person name="Cooper J."/>
            <person name="Damon W."/>
            <person name="Desjardin D."/>
            <person name="Finy P."/>
            <person name="Geml J."/>
            <person name="Haridas S."/>
            <person name="Hughes K."/>
            <person name="Justo A."/>
            <person name="Karasinski D."/>
            <person name="Kautmanova I."/>
            <person name="Kiss B."/>
            <person name="Kocsube S."/>
            <person name="Kotiranta H."/>
            <person name="LaButti K.M."/>
            <person name="Lechner B.E."/>
            <person name="Liimatainen K."/>
            <person name="Lipzen A."/>
            <person name="Lukacs Z."/>
            <person name="Mihaltcheva S."/>
            <person name="Morgado L.N."/>
            <person name="Niskanen T."/>
            <person name="Noordeloos M.E."/>
            <person name="Ohm R.A."/>
            <person name="Ortiz-Santana B."/>
            <person name="Ovrebo C."/>
            <person name="Racz N."/>
            <person name="Riley R."/>
            <person name="Savchenko A."/>
            <person name="Shiryaev A."/>
            <person name="Soop K."/>
            <person name="Spirin V."/>
            <person name="Szebenyi C."/>
            <person name="Tomsovsky M."/>
            <person name="Tulloss R.E."/>
            <person name="Uehling J."/>
            <person name="Grigoriev I.V."/>
            <person name="Vagvolgyi C."/>
            <person name="Papp T."/>
            <person name="Martin F.M."/>
            <person name="Miettinen O."/>
            <person name="Hibbett D.S."/>
            <person name="Nagy L.G."/>
        </authorList>
    </citation>
    <scope>NUCLEOTIDE SEQUENCE [LARGE SCALE GENOMIC DNA]</scope>
    <source>
        <strain evidence="3 4">CBS 121175</strain>
    </source>
</reference>
<feature type="compositionally biased region" description="Basic and acidic residues" evidence="1">
    <location>
        <begin position="124"/>
        <end position="134"/>
    </location>
</feature>
<feature type="chain" id="PRO_5023089024" evidence="2">
    <location>
        <begin position="20"/>
        <end position="145"/>
    </location>
</feature>
<protein>
    <submittedName>
        <fullName evidence="3">Uncharacterized protein</fullName>
    </submittedName>
</protein>
<gene>
    <name evidence="3" type="ORF">FA15DRAFT_658258</name>
</gene>
<proteinExistence type="predicted"/>